<dbReference type="GO" id="GO:1990275">
    <property type="term" value="F:preribosome binding"/>
    <property type="evidence" value="ECO:0007669"/>
    <property type="project" value="TreeGrafter"/>
</dbReference>
<dbReference type="RefSeq" id="XP_007838781.1">
    <property type="nucleotide sequence ID" value="XM_007840590.1"/>
</dbReference>
<evidence type="ECO:0000313" key="2">
    <source>
        <dbReference type="EMBL" id="ETS76622.1"/>
    </source>
</evidence>
<proteinExistence type="predicted"/>
<evidence type="ECO:0000313" key="3">
    <source>
        <dbReference type="Proteomes" id="UP000030651"/>
    </source>
</evidence>
<dbReference type="InterPro" id="IPR003959">
    <property type="entry name" value="ATPase_AAA_core"/>
</dbReference>
<dbReference type="PANTHER" id="PTHR23077">
    <property type="entry name" value="AAA-FAMILY ATPASE"/>
    <property type="match status" value="1"/>
</dbReference>
<sequence length="494" mass="56350">MSDEIEALYYECVSDGTSKPSAIPAQSSHHEDAATKSFFKHSSARRTNTDAYITSALTKQYPNLQIVVSPAGSCNLLAYAQAGFASFEVIEENNGGLPSSLQWDIYVPPTRRLDGARGGLIERALFGKYMYKWKESDFIVYFVDGRDGQASYPTVQNFYILTTEKQKAHQLILEAGRWNADLHEEVWVFDGGYWQKSKDLYESFRNASWDSVILDPQMKESIIDDHLSFFSSRETYTHLKVPWKRGIIYYGPPGNGKTISIKAMMNTLYKHKPASIPTLYVRSLFSVGAISVYQGPEYSIKQVFGKARQFAPCYLVFEDLDSLISDSVRSYFLNEVDGLKSNDGIFIVGSTNHLERLDPGISKRPSRFDRKYFFPNPNLEERIAYCHFWQGKLKDNKDIDFPDKLCKAIAEITDKFSFAYMQEAFVAALLALARKSDEGRGKKQKKEFMKDLEDEWVGIAIDDDDDNLDDLVLWVEIKKQINVLREGIKESKQA</sequence>
<dbReference type="GO" id="GO:0016887">
    <property type="term" value="F:ATP hydrolysis activity"/>
    <property type="evidence" value="ECO:0007669"/>
    <property type="project" value="InterPro"/>
</dbReference>
<feature type="domain" description="ATPase AAA-type core" evidence="1">
    <location>
        <begin position="248"/>
        <end position="375"/>
    </location>
</feature>
<dbReference type="InParanoid" id="W3WTX9"/>
<dbReference type="EMBL" id="KI912117">
    <property type="protein sequence ID" value="ETS76622.1"/>
    <property type="molecule type" value="Genomic_DNA"/>
</dbReference>
<dbReference type="eggNOG" id="KOG0730">
    <property type="taxonomic scope" value="Eukaryota"/>
</dbReference>
<dbReference type="GeneID" id="19277022"/>
<dbReference type="AlphaFoldDB" id="W3WTX9"/>
<dbReference type="CDD" id="cd19481">
    <property type="entry name" value="RecA-like_protease"/>
    <property type="match status" value="1"/>
</dbReference>
<dbReference type="OMA" id="EVWVFDQ"/>
<dbReference type="GO" id="GO:0005524">
    <property type="term" value="F:ATP binding"/>
    <property type="evidence" value="ECO:0007669"/>
    <property type="project" value="InterPro"/>
</dbReference>
<accession>W3WTX9</accession>
<dbReference type="KEGG" id="pfy:PFICI_12009"/>
<protein>
    <recommendedName>
        <fullName evidence="1">ATPase AAA-type core domain-containing protein</fullName>
    </recommendedName>
</protein>
<reference evidence="3" key="1">
    <citation type="journal article" date="2015" name="BMC Genomics">
        <title>Genomic and transcriptomic analysis of the endophytic fungus Pestalotiopsis fici reveals its lifestyle and high potential for synthesis of natural products.</title>
        <authorList>
            <person name="Wang X."/>
            <person name="Zhang X."/>
            <person name="Liu L."/>
            <person name="Xiang M."/>
            <person name="Wang W."/>
            <person name="Sun X."/>
            <person name="Che Y."/>
            <person name="Guo L."/>
            <person name="Liu G."/>
            <person name="Guo L."/>
            <person name="Wang C."/>
            <person name="Yin W.B."/>
            <person name="Stadler M."/>
            <person name="Zhang X."/>
            <person name="Liu X."/>
        </authorList>
    </citation>
    <scope>NUCLEOTIDE SEQUENCE [LARGE SCALE GENOMIC DNA]</scope>
    <source>
        <strain evidence="3">W106-1 / CGMCC3.15140</strain>
    </source>
</reference>
<dbReference type="GO" id="GO:0005634">
    <property type="term" value="C:nucleus"/>
    <property type="evidence" value="ECO:0007669"/>
    <property type="project" value="TreeGrafter"/>
</dbReference>
<dbReference type="Gene3D" id="1.10.8.60">
    <property type="match status" value="1"/>
</dbReference>
<dbReference type="GO" id="GO:0042254">
    <property type="term" value="P:ribosome biogenesis"/>
    <property type="evidence" value="ECO:0007669"/>
    <property type="project" value="TreeGrafter"/>
</dbReference>
<dbReference type="HOGENOM" id="CLU_025506_1_0_1"/>
<dbReference type="InterPro" id="IPR050168">
    <property type="entry name" value="AAA_ATPase_domain"/>
</dbReference>
<dbReference type="Proteomes" id="UP000030651">
    <property type="component" value="Unassembled WGS sequence"/>
</dbReference>
<evidence type="ECO:0000259" key="1">
    <source>
        <dbReference type="Pfam" id="PF00004"/>
    </source>
</evidence>
<dbReference type="OrthoDB" id="2115716at2759"/>
<name>W3WTX9_PESFW</name>
<keyword evidence="3" id="KW-1185">Reference proteome</keyword>
<organism evidence="2 3">
    <name type="scientific">Pestalotiopsis fici (strain W106-1 / CGMCC3.15140)</name>
    <dbReference type="NCBI Taxonomy" id="1229662"/>
    <lineage>
        <taxon>Eukaryota</taxon>
        <taxon>Fungi</taxon>
        <taxon>Dikarya</taxon>
        <taxon>Ascomycota</taxon>
        <taxon>Pezizomycotina</taxon>
        <taxon>Sordariomycetes</taxon>
        <taxon>Xylariomycetidae</taxon>
        <taxon>Amphisphaeriales</taxon>
        <taxon>Sporocadaceae</taxon>
        <taxon>Pestalotiopsis</taxon>
    </lineage>
</organism>
<dbReference type="STRING" id="1229662.W3WTX9"/>
<dbReference type="Gene3D" id="3.40.50.300">
    <property type="entry name" value="P-loop containing nucleotide triphosphate hydrolases"/>
    <property type="match status" value="1"/>
</dbReference>
<dbReference type="SUPFAM" id="SSF52540">
    <property type="entry name" value="P-loop containing nucleoside triphosphate hydrolases"/>
    <property type="match status" value="1"/>
</dbReference>
<dbReference type="Pfam" id="PF00004">
    <property type="entry name" value="AAA"/>
    <property type="match status" value="1"/>
</dbReference>
<dbReference type="PANTHER" id="PTHR23077:SF132">
    <property type="entry name" value="ATP-DEPENDENT ZN PROTEASE"/>
    <property type="match status" value="1"/>
</dbReference>
<dbReference type="GO" id="GO:0003723">
    <property type="term" value="F:RNA binding"/>
    <property type="evidence" value="ECO:0007669"/>
    <property type="project" value="TreeGrafter"/>
</dbReference>
<dbReference type="InterPro" id="IPR027417">
    <property type="entry name" value="P-loop_NTPase"/>
</dbReference>
<gene>
    <name evidence="2" type="ORF">PFICI_12009</name>
</gene>